<dbReference type="PANTHER" id="PTHR35585:SF1">
    <property type="entry name" value="HHE DOMAIN PROTEIN (AFU_ORTHOLOGUE AFUA_4G00730)"/>
    <property type="match status" value="1"/>
</dbReference>
<gene>
    <name evidence="2" type="ORF">HHL27_01355</name>
</gene>
<evidence type="ECO:0000313" key="2">
    <source>
        <dbReference type="EMBL" id="NML92316.1"/>
    </source>
</evidence>
<dbReference type="EMBL" id="JABBGM010000001">
    <property type="protein sequence ID" value="NML92316.1"/>
    <property type="molecule type" value="Genomic_DNA"/>
</dbReference>
<dbReference type="InterPro" id="IPR012312">
    <property type="entry name" value="Hemerythrin-like"/>
</dbReference>
<organism evidence="2 3">
    <name type="scientific">Novosphingobium olei</name>
    <dbReference type="NCBI Taxonomy" id="2728851"/>
    <lineage>
        <taxon>Bacteria</taxon>
        <taxon>Pseudomonadati</taxon>
        <taxon>Pseudomonadota</taxon>
        <taxon>Alphaproteobacteria</taxon>
        <taxon>Sphingomonadales</taxon>
        <taxon>Sphingomonadaceae</taxon>
        <taxon>Novosphingobium</taxon>
    </lineage>
</organism>
<dbReference type="AlphaFoldDB" id="A0A7Y0G7U5"/>
<comment type="caution">
    <text evidence="2">The sequence shown here is derived from an EMBL/GenBank/DDBJ whole genome shotgun (WGS) entry which is preliminary data.</text>
</comment>
<evidence type="ECO:0000313" key="3">
    <source>
        <dbReference type="Proteomes" id="UP000583556"/>
    </source>
</evidence>
<dbReference type="RefSeq" id="WP_169491575.1">
    <property type="nucleotide sequence ID" value="NZ_JABBGM010000001.1"/>
</dbReference>
<dbReference type="CDD" id="cd12108">
    <property type="entry name" value="Hr-like"/>
    <property type="match status" value="1"/>
</dbReference>
<dbReference type="Gene3D" id="1.20.120.520">
    <property type="entry name" value="nmb1532 protein domain like"/>
    <property type="match status" value="1"/>
</dbReference>
<sequence length="206" mass="23610">MATKASPKPRKTDPATAKAEAIALAKEIAPDVPVRIGQTPATDLRGLPDIFGRLVEDHDRHRALLAMIEATDGKSKDRQNLFAELVRELKAHAAAEEQALWSTVLRNPETTEFARHAVAEHKEIDKMLDDLTARDMGTPKWMERFEALREEYLHHIREEEQEQFVESEKILTDADRQHMMAVFERRKREEKAAVEMKPKLKIEEIG</sequence>
<reference evidence="2 3" key="1">
    <citation type="submission" date="2020-04" db="EMBL/GenBank/DDBJ databases">
        <title>Novosphingobium sp. TW-4 isolated from soil.</title>
        <authorList>
            <person name="Dahal R.H."/>
            <person name="Chaudhary D.K."/>
        </authorList>
    </citation>
    <scope>NUCLEOTIDE SEQUENCE [LARGE SCALE GENOMIC DNA]</scope>
    <source>
        <strain evidence="2 3">TW-4</strain>
    </source>
</reference>
<name>A0A7Y0G7U5_9SPHN</name>
<dbReference type="Proteomes" id="UP000583556">
    <property type="component" value="Unassembled WGS sequence"/>
</dbReference>
<proteinExistence type="predicted"/>
<evidence type="ECO:0000259" key="1">
    <source>
        <dbReference type="Pfam" id="PF01814"/>
    </source>
</evidence>
<protein>
    <submittedName>
        <fullName evidence="2">Hemerythrin domain-containing protein</fullName>
    </submittedName>
</protein>
<accession>A0A7Y0G7U5</accession>
<dbReference type="PANTHER" id="PTHR35585">
    <property type="entry name" value="HHE DOMAIN PROTEIN (AFU_ORTHOLOGUE AFUA_4G00730)"/>
    <property type="match status" value="1"/>
</dbReference>
<keyword evidence="3" id="KW-1185">Reference proteome</keyword>
<dbReference type="Pfam" id="PF01814">
    <property type="entry name" value="Hemerythrin"/>
    <property type="match status" value="1"/>
</dbReference>
<feature type="domain" description="Hemerythrin-like" evidence="1">
    <location>
        <begin position="53"/>
        <end position="162"/>
    </location>
</feature>